<reference evidence="1" key="1">
    <citation type="submission" date="2023-07" db="EMBL/GenBank/DDBJ databases">
        <title>draft genome sequence of fig (Ficus carica).</title>
        <authorList>
            <person name="Takahashi T."/>
            <person name="Nishimura K."/>
        </authorList>
    </citation>
    <scope>NUCLEOTIDE SEQUENCE</scope>
</reference>
<dbReference type="AlphaFoldDB" id="A0AA88A0H4"/>
<sequence>MNSPPGNTCEARAIASFVASCSAAIADIHPGKRRLDLSGLRIIIAIIRHSPSRASVRQGPS</sequence>
<evidence type="ECO:0000313" key="2">
    <source>
        <dbReference type="Proteomes" id="UP001187192"/>
    </source>
</evidence>
<evidence type="ECO:0000313" key="1">
    <source>
        <dbReference type="EMBL" id="GMN42262.1"/>
    </source>
</evidence>
<comment type="caution">
    <text evidence="1">The sequence shown here is derived from an EMBL/GenBank/DDBJ whole genome shotgun (WGS) entry which is preliminary data.</text>
</comment>
<gene>
    <name evidence="1" type="ORF">TIFTF001_011472</name>
</gene>
<keyword evidence="2" id="KW-1185">Reference proteome</keyword>
<dbReference type="EMBL" id="BTGU01000014">
    <property type="protein sequence ID" value="GMN42262.1"/>
    <property type="molecule type" value="Genomic_DNA"/>
</dbReference>
<organism evidence="1 2">
    <name type="scientific">Ficus carica</name>
    <name type="common">Common fig</name>
    <dbReference type="NCBI Taxonomy" id="3494"/>
    <lineage>
        <taxon>Eukaryota</taxon>
        <taxon>Viridiplantae</taxon>
        <taxon>Streptophyta</taxon>
        <taxon>Embryophyta</taxon>
        <taxon>Tracheophyta</taxon>
        <taxon>Spermatophyta</taxon>
        <taxon>Magnoliopsida</taxon>
        <taxon>eudicotyledons</taxon>
        <taxon>Gunneridae</taxon>
        <taxon>Pentapetalae</taxon>
        <taxon>rosids</taxon>
        <taxon>fabids</taxon>
        <taxon>Rosales</taxon>
        <taxon>Moraceae</taxon>
        <taxon>Ficeae</taxon>
        <taxon>Ficus</taxon>
    </lineage>
</organism>
<accession>A0AA88A0H4</accession>
<dbReference type="Proteomes" id="UP001187192">
    <property type="component" value="Unassembled WGS sequence"/>
</dbReference>
<protein>
    <submittedName>
        <fullName evidence="1">Uncharacterized protein</fullName>
    </submittedName>
</protein>
<name>A0AA88A0H4_FICCA</name>
<proteinExistence type="predicted"/>